<dbReference type="AlphaFoldDB" id="H8X9N6"/>
<dbReference type="GeneID" id="14541983"/>
<name>H8X9N6_CANO9</name>
<evidence type="ECO:0000313" key="3">
    <source>
        <dbReference type="Proteomes" id="UP000005018"/>
    </source>
</evidence>
<dbReference type="OrthoDB" id="10365821at2759"/>
<dbReference type="RefSeq" id="XP_003870830.1">
    <property type="nucleotide sequence ID" value="XM_003870781.1"/>
</dbReference>
<keyword evidence="1" id="KW-1133">Transmembrane helix</keyword>
<dbReference type="KEGG" id="cot:CORT_0G00110"/>
<sequence>MGVDTDQIGIWCTNSDGSTPYTGVAYETQRWECVNGTPYVPASTYKAGAQRGFMSKMLVVLMVLINTVLGIS</sequence>
<reference evidence="2 3" key="1">
    <citation type="journal article" date="2012" name="PLoS ONE">
        <title>Sequence and analysis of the genome of the pathogenic yeast Candida orthopsilosis.</title>
        <authorList>
            <person name="Riccombeni A."/>
            <person name="Vidanes G."/>
            <person name="Proux-Wera E."/>
            <person name="Wolfe K.H."/>
            <person name="Butler G."/>
        </authorList>
    </citation>
    <scope>NUCLEOTIDE SEQUENCE [LARGE SCALE GENOMIC DNA]</scope>
    <source>
        <strain evidence="2 3">Co 90-125</strain>
    </source>
</reference>
<gene>
    <name evidence="2" type="ORF">CORT_0G00110</name>
</gene>
<keyword evidence="1" id="KW-0472">Membrane</keyword>
<keyword evidence="1" id="KW-0812">Transmembrane</keyword>
<evidence type="ECO:0000313" key="2">
    <source>
        <dbReference type="EMBL" id="CCG24702.1"/>
    </source>
</evidence>
<keyword evidence="3" id="KW-1185">Reference proteome</keyword>
<evidence type="ECO:0000256" key="1">
    <source>
        <dbReference type="SAM" id="Phobius"/>
    </source>
</evidence>
<organism evidence="2 3">
    <name type="scientific">Candida orthopsilosis (strain 90-125)</name>
    <name type="common">Yeast</name>
    <dbReference type="NCBI Taxonomy" id="1136231"/>
    <lineage>
        <taxon>Eukaryota</taxon>
        <taxon>Fungi</taxon>
        <taxon>Dikarya</taxon>
        <taxon>Ascomycota</taxon>
        <taxon>Saccharomycotina</taxon>
        <taxon>Pichiomycetes</taxon>
        <taxon>Debaryomycetaceae</taxon>
        <taxon>Candida/Lodderomyces clade</taxon>
        <taxon>Candida</taxon>
    </lineage>
</organism>
<dbReference type="Proteomes" id="UP000005018">
    <property type="component" value="Chromosome 7"/>
</dbReference>
<dbReference type="EMBL" id="HE681725">
    <property type="protein sequence ID" value="CCG24702.1"/>
    <property type="molecule type" value="Genomic_DNA"/>
</dbReference>
<feature type="transmembrane region" description="Helical" evidence="1">
    <location>
        <begin position="53"/>
        <end position="71"/>
    </location>
</feature>
<protein>
    <submittedName>
        <fullName evidence="2">Uncharacterized protein</fullName>
    </submittedName>
</protein>
<accession>H8X9N6</accession>
<proteinExistence type="predicted"/>
<dbReference type="HOGENOM" id="CLU_2721979_0_0_1"/>